<dbReference type="PaxDb" id="35128-Thaps1975"/>
<organism evidence="3 4">
    <name type="scientific">Thalassiosira pseudonana</name>
    <name type="common">Marine diatom</name>
    <name type="synonym">Cyclotella nana</name>
    <dbReference type="NCBI Taxonomy" id="35128"/>
    <lineage>
        <taxon>Eukaryota</taxon>
        <taxon>Sar</taxon>
        <taxon>Stramenopiles</taxon>
        <taxon>Ochrophyta</taxon>
        <taxon>Bacillariophyta</taxon>
        <taxon>Coscinodiscophyceae</taxon>
        <taxon>Thalassiosirophycidae</taxon>
        <taxon>Thalassiosirales</taxon>
        <taxon>Thalassiosiraceae</taxon>
        <taxon>Thalassiosira</taxon>
    </lineage>
</organism>
<dbReference type="EMBL" id="CM000638">
    <property type="protein sequence ID" value="EED96122.1"/>
    <property type="molecule type" value="Genomic_DNA"/>
</dbReference>
<dbReference type="KEGG" id="tps:THAPSDRAFT_1975"/>
<gene>
    <name evidence="3" type="ORF">THAPSDRAFT_1975</name>
</gene>
<dbReference type="AlphaFoldDB" id="B8BSG3"/>
<reference evidence="3 4" key="2">
    <citation type="journal article" date="2008" name="Nature">
        <title>The Phaeodactylum genome reveals the evolutionary history of diatom genomes.</title>
        <authorList>
            <person name="Bowler C."/>
            <person name="Allen A.E."/>
            <person name="Badger J.H."/>
            <person name="Grimwood J."/>
            <person name="Jabbari K."/>
            <person name="Kuo A."/>
            <person name="Maheswari U."/>
            <person name="Martens C."/>
            <person name="Maumus F."/>
            <person name="Otillar R.P."/>
            <person name="Rayko E."/>
            <person name="Salamov A."/>
            <person name="Vandepoele K."/>
            <person name="Beszteri B."/>
            <person name="Gruber A."/>
            <person name="Heijde M."/>
            <person name="Katinka M."/>
            <person name="Mock T."/>
            <person name="Valentin K."/>
            <person name="Verret F."/>
            <person name="Berges J.A."/>
            <person name="Brownlee C."/>
            <person name="Cadoret J.P."/>
            <person name="Chiovitti A."/>
            <person name="Choi C.J."/>
            <person name="Coesel S."/>
            <person name="De Martino A."/>
            <person name="Detter J.C."/>
            <person name="Durkin C."/>
            <person name="Falciatore A."/>
            <person name="Fournet J."/>
            <person name="Haruta M."/>
            <person name="Huysman M.J."/>
            <person name="Jenkins B.D."/>
            <person name="Jiroutova K."/>
            <person name="Jorgensen R.E."/>
            <person name="Joubert Y."/>
            <person name="Kaplan A."/>
            <person name="Kroger N."/>
            <person name="Kroth P.G."/>
            <person name="La Roche J."/>
            <person name="Lindquist E."/>
            <person name="Lommer M."/>
            <person name="Martin-Jezequel V."/>
            <person name="Lopez P.J."/>
            <person name="Lucas S."/>
            <person name="Mangogna M."/>
            <person name="McGinnis K."/>
            <person name="Medlin L.K."/>
            <person name="Montsant A."/>
            <person name="Oudot-Le Secq M.P."/>
            <person name="Napoli C."/>
            <person name="Obornik M."/>
            <person name="Parker M.S."/>
            <person name="Petit J.L."/>
            <person name="Porcel B.M."/>
            <person name="Poulsen N."/>
            <person name="Robison M."/>
            <person name="Rychlewski L."/>
            <person name="Rynearson T.A."/>
            <person name="Schmutz J."/>
            <person name="Shapiro H."/>
            <person name="Siaut M."/>
            <person name="Stanley M."/>
            <person name="Sussman M.R."/>
            <person name="Taylor A.R."/>
            <person name="Vardi A."/>
            <person name="von Dassow P."/>
            <person name="Vyverman W."/>
            <person name="Willis A."/>
            <person name="Wyrwicz L.S."/>
            <person name="Rokhsar D.S."/>
            <person name="Weissenbach J."/>
            <person name="Armbrust E.V."/>
            <person name="Green B.R."/>
            <person name="Van de Peer Y."/>
            <person name="Grigoriev I.V."/>
        </authorList>
    </citation>
    <scope>NUCLEOTIDE SEQUENCE [LARGE SCALE GENOMIC DNA]</scope>
    <source>
        <strain evidence="3 4">CCMP1335</strain>
    </source>
</reference>
<feature type="coiled-coil region" evidence="1">
    <location>
        <begin position="214"/>
        <end position="314"/>
    </location>
</feature>
<dbReference type="OMA" id="DTIQTER"/>
<feature type="coiled-coil region" evidence="1">
    <location>
        <begin position="342"/>
        <end position="376"/>
    </location>
</feature>
<sequence length="503" mass="57071">MMSAGTKEVNSSASASSEVSEIMPPATTTASSSNPSKLEDMMLERLTAVDNIRHLLRKELEQDNLLIAEFMEKIVELESVINSKDNEIKLLNEKALESKEMIGQVESLTVQKDTLTATVDEMTQKNKAYEKEFQALSATIDGLVDRTVELETENQIVTSTNTTLDKNMAPLQARNDKLVEMVTNLTTSLKEAKYSLEKEMEKTVRLEKDKLDLQVRVAKNNEEHKNEIEKWQQRLDESSHCKAQLKKEMDDLRKALCEEQLANTQLSALRANMASAEQTISRITKEKNRLSEELKETNKNNERLEKKMSLAMGSSDPTEALRKELESMRKQLCKEQQNNAQLISLKARLEESERSLAKLMDEKLKLREELGETKNMMSVDIQESMSRSSDKSMQRRLRDSEKALVLLAQEKDAIEVKLKEATITSTMSPNKEEKLASELVKLQTQFIKEKKEMMTRQQELEGMLIQALASDQPVRKKLSDVQASVLISPGLSKKVKKTPAVSE</sequence>
<proteinExistence type="predicted"/>
<keyword evidence="4" id="KW-1185">Reference proteome</keyword>
<feature type="region of interest" description="Disordered" evidence="2">
    <location>
        <begin position="1"/>
        <end position="37"/>
    </location>
</feature>
<feature type="compositionally biased region" description="Low complexity" evidence="2">
    <location>
        <begin position="8"/>
        <end position="36"/>
    </location>
</feature>
<dbReference type="Proteomes" id="UP000001449">
    <property type="component" value="Chromosome 1"/>
</dbReference>
<dbReference type="RefSeq" id="XP_002286481.1">
    <property type="nucleotide sequence ID" value="XM_002286445.1"/>
</dbReference>
<dbReference type="Gene3D" id="1.20.5.1000">
    <property type="entry name" value="arf6 gtpase in complex with a specific effector, jip4"/>
    <property type="match status" value="1"/>
</dbReference>
<evidence type="ECO:0000313" key="3">
    <source>
        <dbReference type="EMBL" id="EED96122.1"/>
    </source>
</evidence>
<dbReference type="HOGENOM" id="CLU_542394_0_0_1"/>
<evidence type="ECO:0000256" key="1">
    <source>
        <dbReference type="SAM" id="Coils"/>
    </source>
</evidence>
<keyword evidence="1" id="KW-0175">Coiled coil</keyword>
<evidence type="ECO:0000256" key="2">
    <source>
        <dbReference type="SAM" id="MobiDB-lite"/>
    </source>
</evidence>
<name>B8BSG3_THAPS</name>
<protein>
    <submittedName>
        <fullName evidence="3">Uncharacterized protein</fullName>
    </submittedName>
</protein>
<accession>B8BSG3</accession>
<dbReference type="InParanoid" id="B8BSG3"/>
<dbReference type="STRING" id="35128.B8BSG3"/>
<dbReference type="GeneID" id="7452571"/>
<evidence type="ECO:0000313" key="4">
    <source>
        <dbReference type="Proteomes" id="UP000001449"/>
    </source>
</evidence>
<reference evidence="3 4" key="1">
    <citation type="journal article" date="2004" name="Science">
        <title>The genome of the diatom Thalassiosira pseudonana: ecology, evolution, and metabolism.</title>
        <authorList>
            <person name="Armbrust E.V."/>
            <person name="Berges J.A."/>
            <person name="Bowler C."/>
            <person name="Green B.R."/>
            <person name="Martinez D."/>
            <person name="Putnam N.H."/>
            <person name="Zhou S."/>
            <person name="Allen A.E."/>
            <person name="Apt K.E."/>
            <person name="Bechner M."/>
            <person name="Brzezinski M.A."/>
            <person name="Chaal B.K."/>
            <person name="Chiovitti A."/>
            <person name="Davis A.K."/>
            <person name="Demarest M.S."/>
            <person name="Detter J.C."/>
            <person name="Glavina T."/>
            <person name="Goodstein D."/>
            <person name="Hadi M.Z."/>
            <person name="Hellsten U."/>
            <person name="Hildebrand M."/>
            <person name="Jenkins B.D."/>
            <person name="Jurka J."/>
            <person name="Kapitonov V.V."/>
            <person name="Kroger N."/>
            <person name="Lau W.W."/>
            <person name="Lane T.W."/>
            <person name="Larimer F.W."/>
            <person name="Lippmeier J.C."/>
            <person name="Lucas S."/>
            <person name="Medina M."/>
            <person name="Montsant A."/>
            <person name="Obornik M."/>
            <person name="Parker M.S."/>
            <person name="Palenik B."/>
            <person name="Pazour G.J."/>
            <person name="Richardson P.M."/>
            <person name="Rynearson T.A."/>
            <person name="Saito M.A."/>
            <person name="Schwartz D.C."/>
            <person name="Thamatrakoln K."/>
            <person name="Valentin K."/>
            <person name="Vardi A."/>
            <person name="Wilkerson F.P."/>
            <person name="Rokhsar D.S."/>
        </authorList>
    </citation>
    <scope>NUCLEOTIDE SEQUENCE [LARGE SCALE GENOMIC DNA]</scope>
    <source>
        <strain evidence="3 4">CCMP1335</strain>
    </source>
</reference>
<feature type="coiled-coil region" evidence="1">
    <location>
        <begin position="67"/>
        <end position="146"/>
    </location>
</feature>